<keyword evidence="13" id="KW-1185">Reference proteome</keyword>
<comment type="function">
    <text evidence="9">Transcription factor that binds specifically to a 5'-AA[AG]G-3' consensus core sequence.</text>
</comment>
<dbReference type="PANTHER" id="PTHR31992:SF159">
    <property type="entry name" value="DOF ZINC FINGER PROTEIN"/>
    <property type="match status" value="1"/>
</dbReference>
<reference evidence="12" key="1">
    <citation type="submission" date="2017-07" db="EMBL/GenBank/DDBJ databases">
        <title>Taro Niue Genome Assembly and Annotation.</title>
        <authorList>
            <person name="Atibalentja N."/>
            <person name="Keating K."/>
            <person name="Fields C.J."/>
        </authorList>
    </citation>
    <scope>NUCLEOTIDE SEQUENCE</scope>
    <source>
        <strain evidence="12">Niue_2</strain>
        <tissue evidence="12">Leaf</tissue>
    </source>
</reference>
<keyword evidence="1 9" id="KW-0479">Metal-binding</keyword>
<proteinExistence type="predicted"/>
<evidence type="ECO:0000256" key="5">
    <source>
        <dbReference type="ARBA" id="ARBA00023125"/>
    </source>
</evidence>
<keyword evidence="7 8" id="KW-0539">Nucleus</keyword>
<dbReference type="Pfam" id="PF02701">
    <property type="entry name" value="Zn_ribbon_Dof"/>
    <property type="match status" value="1"/>
</dbReference>
<dbReference type="GO" id="GO:0005634">
    <property type="term" value="C:nucleus"/>
    <property type="evidence" value="ECO:0007669"/>
    <property type="project" value="UniProtKB-SubCell"/>
</dbReference>
<evidence type="ECO:0000256" key="9">
    <source>
        <dbReference type="RuleBase" id="RU369094"/>
    </source>
</evidence>
<protein>
    <recommendedName>
        <fullName evidence="9">Dof zinc finger protein</fullName>
    </recommendedName>
</protein>
<dbReference type="PROSITE" id="PS01361">
    <property type="entry name" value="ZF_DOF_1"/>
    <property type="match status" value="1"/>
</dbReference>
<sequence length="339" mass="35617">MQPMATTSITTLPWPRSPPQTGQSIVHEECGGMDDSSSPSGAGEIISCARSPVMERRLRPQHDQPLKCPRCDSTHTKFCYYNNYSLSQPRYFCKTCRRYWTKGGSLRNVPVGGGCRKNKRPGAKKPPEQQHAPPPLPLNPLTAGASSFCDGADLHLSSSFPALHLSHLGSLASGPHIGLNLLECKYDAMFESHGGVDGGEFGAVLGNPRNLLFLGGGGGGDVVRGMGGTLGELGHGFPSSSGFDAGVSPLGFPVEGNGNSSGGGMFMSSCQRLGLPLDGQEEDHNAVEMKPSTSKLLSLEWQDQGCADVGRDGFGYSGGLGLWAGVMNSHGASTSNPLI</sequence>
<evidence type="ECO:0000256" key="1">
    <source>
        <dbReference type="ARBA" id="ARBA00022723"/>
    </source>
</evidence>
<dbReference type="GO" id="GO:0003700">
    <property type="term" value="F:DNA-binding transcription factor activity"/>
    <property type="evidence" value="ECO:0007669"/>
    <property type="project" value="UniProtKB-UniRule"/>
</dbReference>
<dbReference type="GO" id="GO:0003677">
    <property type="term" value="F:DNA binding"/>
    <property type="evidence" value="ECO:0007669"/>
    <property type="project" value="UniProtKB-UniRule"/>
</dbReference>
<evidence type="ECO:0000256" key="10">
    <source>
        <dbReference type="SAM" id="MobiDB-lite"/>
    </source>
</evidence>
<dbReference type="Proteomes" id="UP000652761">
    <property type="component" value="Unassembled WGS sequence"/>
</dbReference>
<keyword evidence="6 9" id="KW-0804">Transcription</keyword>
<evidence type="ECO:0000256" key="7">
    <source>
        <dbReference type="ARBA" id="ARBA00023242"/>
    </source>
</evidence>
<comment type="subcellular location">
    <subcellularLocation>
        <location evidence="8 9">Nucleus</location>
    </subcellularLocation>
</comment>
<comment type="caution">
    <text evidence="12">The sequence shown here is derived from an EMBL/GenBank/DDBJ whole genome shotgun (WGS) entry which is preliminary data.</text>
</comment>
<evidence type="ECO:0000256" key="6">
    <source>
        <dbReference type="ARBA" id="ARBA00023163"/>
    </source>
</evidence>
<evidence type="ECO:0000313" key="12">
    <source>
        <dbReference type="EMBL" id="MQL75818.1"/>
    </source>
</evidence>
<organism evidence="12 13">
    <name type="scientific">Colocasia esculenta</name>
    <name type="common">Wild taro</name>
    <name type="synonym">Arum esculentum</name>
    <dbReference type="NCBI Taxonomy" id="4460"/>
    <lineage>
        <taxon>Eukaryota</taxon>
        <taxon>Viridiplantae</taxon>
        <taxon>Streptophyta</taxon>
        <taxon>Embryophyta</taxon>
        <taxon>Tracheophyta</taxon>
        <taxon>Spermatophyta</taxon>
        <taxon>Magnoliopsida</taxon>
        <taxon>Liliopsida</taxon>
        <taxon>Araceae</taxon>
        <taxon>Aroideae</taxon>
        <taxon>Colocasieae</taxon>
        <taxon>Colocasia</taxon>
    </lineage>
</organism>
<evidence type="ECO:0000259" key="11">
    <source>
        <dbReference type="PROSITE" id="PS50884"/>
    </source>
</evidence>
<gene>
    <name evidence="12" type="ORF">Taro_008209</name>
</gene>
<keyword evidence="3 9" id="KW-0862">Zinc</keyword>
<keyword evidence="4 9" id="KW-0805">Transcription regulation</keyword>
<feature type="domain" description="Dof-type" evidence="11">
    <location>
        <begin position="66"/>
        <end position="120"/>
    </location>
</feature>
<feature type="region of interest" description="Disordered" evidence="10">
    <location>
        <begin position="110"/>
        <end position="137"/>
    </location>
</feature>
<evidence type="ECO:0000256" key="4">
    <source>
        <dbReference type="ARBA" id="ARBA00023015"/>
    </source>
</evidence>
<dbReference type="InterPro" id="IPR003851">
    <property type="entry name" value="Znf_Dof"/>
</dbReference>
<dbReference type="EMBL" id="NMUH01000267">
    <property type="protein sequence ID" value="MQL75818.1"/>
    <property type="molecule type" value="Genomic_DNA"/>
</dbReference>
<dbReference type="PROSITE" id="PS50884">
    <property type="entry name" value="ZF_DOF_2"/>
    <property type="match status" value="1"/>
</dbReference>
<evidence type="ECO:0000256" key="8">
    <source>
        <dbReference type="PROSITE-ProRule" id="PRU00071"/>
    </source>
</evidence>
<accession>A0A843TWF6</accession>
<dbReference type="GO" id="GO:0008270">
    <property type="term" value="F:zinc ion binding"/>
    <property type="evidence" value="ECO:0007669"/>
    <property type="project" value="UniProtKB-KW"/>
</dbReference>
<dbReference type="PANTHER" id="PTHR31992">
    <property type="entry name" value="DOF ZINC FINGER PROTEIN DOF1.4-RELATED"/>
    <property type="match status" value="1"/>
</dbReference>
<name>A0A843TWF6_COLES</name>
<dbReference type="InterPro" id="IPR045174">
    <property type="entry name" value="Dof"/>
</dbReference>
<feature type="region of interest" description="Disordered" evidence="10">
    <location>
        <begin position="1"/>
        <end position="24"/>
    </location>
</feature>
<feature type="compositionally biased region" description="Polar residues" evidence="10">
    <location>
        <begin position="1"/>
        <end position="11"/>
    </location>
</feature>
<dbReference type="AlphaFoldDB" id="A0A843TWF6"/>
<keyword evidence="2 8" id="KW-0863">Zinc-finger</keyword>
<evidence type="ECO:0000313" key="13">
    <source>
        <dbReference type="Proteomes" id="UP000652761"/>
    </source>
</evidence>
<evidence type="ECO:0000256" key="2">
    <source>
        <dbReference type="ARBA" id="ARBA00022771"/>
    </source>
</evidence>
<evidence type="ECO:0000256" key="3">
    <source>
        <dbReference type="ARBA" id="ARBA00022833"/>
    </source>
</evidence>
<keyword evidence="5 8" id="KW-0238">DNA-binding</keyword>
<dbReference type="OrthoDB" id="1927254at2759"/>